<evidence type="ECO:0000313" key="2">
    <source>
        <dbReference type="EMBL" id="KIC07086.1"/>
    </source>
</evidence>
<protein>
    <submittedName>
        <fullName evidence="2">Uncharacterized protein</fullName>
    </submittedName>
</protein>
<comment type="caution">
    <text evidence="2">The sequence shown here is derived from an EMBL/GenBank/DDBJ whole genome shotgun (WGS) entry which is preliminary data.</text>
</comment>
<accession>A0A0C1GNU6</accession>
<keyword evidence="1" id="KW-0812">Transmembrane</keyword>
<name>A0A0C1GNU6_9NEIS</name>
<gene>
    <name evidence="2" type="ORF">MCC93_15380</name>
</gene>
<evidence type="ECO:0000313" key="3">
    <source>
        <dbReference type="Proteomes" id="UP000031390"/>
    </source>
</evidence>
<organism evidence="2 3">
    <name type="scientific">Morococcus cerebrosus</name>
    <dbReference type="NCBI Taxonomy" id="1056807"/>
    <lineage>
        <taxon>Bacteria</taxon>
        <taxon>Pseudomonadati</taxon>
        <taxon>Pseudomonadota</taxon>
        <taxon>Betaproteobacteria</taxon>
        <taxon>Neisseriales</taxon>
        <taxon>Neisseriaceae</taxon>
        <taxon>Morococcus</taxon>
    </lineage>
</organism>
<reference evidence="2 3" key="1">
    <citation type="submission" date="2014-12" db="EMBL/GenBank/DDBJ databases">
        <title>Genome sequence of Morococcus cerebrosus.</title>
        <authorList>
            <person name="Shin S.-K."/>
            <person name="Yi H."/>
        </authorList>
    </citation>
    <scope>NUCLEOTIDE SEQUENCE [LARGE SCALE GENOMIC DNA]</scope>
    <source>
        <strain evidence="2 3">CIP 81.93</strain>
    </source>
</reference>
<proteinExistence type="predicted"/>
<dbReference type="AlphaFoldDB" id="A0A0C1GNU6"/>
<keyword evidence="1" id="KW-0472">Membrane</keyword>
<dbReference type="EMBL" id="JUFZ01000069">
    <property type="protein sequence ID" value="KIC07086.1"/>
    <property type="molecule type" value="Genomic_DNA"/>
</dbReference>
<sequence>MFENLLVIALSAMKCLLSNYCKYFIFYYILNEYLKYKHNIHIN</sequence>
<feature type="transmembrane region" description="Helical" evidence="1">
    <location>
        <begin position="6"/>
        <end position="30"/>
    </location>
</feature>
<dbReference type="Proteomes" id="UP000031390">
    <property type="component" value="Unassembled WGS sequence"/>
</dbReference>
<evidence type="ECO:0000256" key="1">
    <source>
        <dbReference type="SAM" id="Phobius"/>
    </source>
</evidence>
<keyword evidence="1" id="KW-1133">Transmembrane helix</keyword>